<reference evidence="9 10" key="1">
    <citation type="submission" date="2019-05" db="EMBL/GenBank/DDBJ databases">
        <authorList>
            <consortium name="Science for Life Laboratories"/>
        </authorList>
    </citation>
    <scope>NUCLEOTIDE SEQUENCE [LARGE SCALE GENOMIC DNA]</scope>
    <source>
        <strain evidence="9">Soil9</strain>
    </source>
</reference>
<feature type="chain" id="PRO_5026771214" description="Cytochrome c domain-containing protein" evidence="2">
    <location>
        <begin position="27"/>
        <end position="998"/>
    </location>
</feature>
<evidence type="ECO:0000313" key="10">
    <source>
        <dbReference type="Proteomes" id="UP000464178"/>
    </source>
</evidence>
<organism evidence="9 10">
    <name type="scientific">Gemmata massiliana</name>
    <dbReference type="NCBI Taxonomy" id="1210884"/>
    <lineage>
        <taxon>Bacteria</taxon>
        <taxon>Pseudomonadati</taxon>
        <taxon>Planctomycetota</taxon>
        <taxon>Planctomycetia</taxon>
        <taxon>Gemmatales</taxon>
        <taxon>Gemmataceae</taxon>
        <taxon>Gemmata</taxon>
    </lineage>
</organism>
<dbReference type="Pfam" id="PF07631">
    <property type="entry name" value="PSD4"/>
    <property type="match status" value="1"/>
</dbReference>
<dbReference type="Pfam" id="PF07627">
    <property type="entry name" value="PSCyt3"/>
    <property type="match status" value="1"/>
</dbReference>
<feature type="domain" description="DUF1588" evidence="5">
    <location>
        <begin position="800"/>
        <end position="899"/>
    </location>
</feature>
<feature type="domain" description="DUF1592" evidence="6">
    <location>
        <begin position="651"/>
        <end position="779"/>
    </location>
</feature>
<dbReference type="Pfam" id="PF07635">
    <property type="entry name" value="PSCyt1"/>
    <property type="match status" value="1"/>
</dbReference>
<dbReference type="InterPro" id="IPR011478">
    <property type="entry name" value="DUF1585"/>
</dbReference>
<dbReference type="AlphaFoldDB" id="A0A6P2D1K1"/>
<dbReference type="InterPro" id="IPR013043">
    <property type="entry name" value="DUF1595"/>
</dbReference>
<dbReference type="InterPro" id="IPR013036">
    <property type="entry name" value="DUF1587"/>
</dbReference>
<feature type="domain" description="Cytochrome C Planctomycete-type" evidence="7">
    <location>
        <begin position="61"/>
        <end position="107"/>
    </location>
</feature>
<accession>A0A6P2D1K1</accession>
<keyword evidence="2" id="KW-0732">Signal</keyword>
<evidence type="ECO:0000259" key="8">
    <source>
        <dbReference type="Pfam" id="PF07637"/>
    </source>
</evidence>
<evidence type="ECO:0000256" key="2">
    <source>
        <dbReference type="SAM" id="SignalP"/>
    </source>
</evidence>
<evidence type="ECO:0008006" key="11">
    <source>
        <dbReference type="Google" id="ProtNLM"/>
    </source>
</evidence>
<evidence type="ECO:0000259" key="3">
    <source>
        <dbReference type="Pfam" id="PF07624"/>
    </source>
</evidence>
<dbReference type="InterPro" id="IPR011429">
    <property type="entry name" value="Cyt_c_Planctomycete-type"/>
</dbReference>
<evidence type="ECO:0000259" key="5">
    <source>
        <dbReference type="Pfam" id="PF07627"/>
    </source>
</evidence>
<feature type="domain" description="DUF1595" evidence="8">
    <location>
        <begin position="581"/>
        <end position="638"/>
    </location>
</feature>
<gene>
    <name evidence="9" type="ORF">SOIL9_34590</name>
</gene>
<dbReference type="Proteomes" id="UP000464178">
    <property type="component" value="Chromosome"/>
</dbReference>
<feature type="signal peptide" evidence="2">
    <location>
        <begin position="1"/>
        <end position="26"/>
    </location>
</feature>
<feature type="domain" description="DUF1587" evidence="4">
    <location>
        <begin position="146"/>
        <end position="209"/>
    </location>
</feature>
<proteinExistence type="predicted"/>
<evidence type="ECO:0000259" key="6">
    <source>
        <dbReference type="Pfam" id="PF07631"/>
    </source>
</evidence>
<evidence type="ECO:0000259" key="7">
    <source>
        <dbReference type="Pfam" id="PF07635"/>
    </source>
</evidence>
<dbReference type="InterPro" id="IPR013042">
    <property type="entry name" value="DUF1592"/>
</dbReference>
<dbReference type="Pfam" id="PF07624">
    <property type="entry name" value="PSD2"/>
    <property type="match status" value="1"/>
</dbReference>
<dbReference type="Pfam" id="PF07626">
    <property type="entry name" value="PSD3"/>
    <property type="match status" value="1"/>
</dbReference>
<evidence type="ECO:0000259" key="4">
    <source>
        <dbReference type="Pfam" id="PF07626"/>
    </source>
</evidence>
<dbReference type="Pfam" id="PF07637">
    <property type="entry name" value="PSD5"/>
    <property type="match status" value="1"/>
</dbReference>
<feature type="region of interest" description="Disordered" evidence="1">
    <location>
        <begin position="164"/>
        <end position="186"/>
    </location>
</feature>
<protein>
    <recommendedName>
        <fullName evidence="11">Cytochrome c domain-containing protein</fullName>
    </recommendedName>
</protein>
<sequence>MQFRTIHCLAIAALMGLIGATAHVPAAPPQPTPAPPPAGATPVALEQTFKDSVRPFLQTYCLSCHGAEKPKGDLDLSPFTTLESVAKDHRRWALVLERLRAGDMPPESAKKQPTKQLRHDIIDWAEAVRKYEGDRNAGDPGPVPARRLSNAEYNHTIRDLTGADIRPTRDFPVDPANESGFDNSAESLSTSPALVKKYLEAARRVADHLVFTPDGFEFAPHPVIAETDRDKFGVNRIVAFYRRQRTDYADYFLAAWRYRNRAALGKPSATLPELATEAGISAKYLSTVWSVLTEKPEEVGPVAALQTLWRELPDGANKQDAARSGCEQMRDFVTDLRTKLVPNVKNLTAPKINDGSQPLVLWKNRAVAANRTRYAGGALALKDLRLPAGSDAAKAMTVPVIPDAVKRYESTFERFCATFPDAFYVSERARVFLDPKGEKGLTGRLLSAGFHNQMGYFRDDGPLYDMLLNTAQQKELDRLWREFDFAADASARQYLSFIWYERAESSYLRDTVFDEFRAEDKDATSDAKMRKLATVYLAKAEKAGASETALTAVRDYFKNMGATFRWLETARKEAGPHHLAAVHRFAERAYRRPLSQTERDNVTAFYRSLREKEELSHEDAIRDCVVSVLMSPYFCFRVDLPGRGTGATTPLSDYALASRLSYFLWASMPDQELLSRAAGGDLRKPEVLSAQVKRMLRDPKARGLATEFAGNWLDFRRFEEHNAVDRTRFPAFDNDLRQAMFEEPVRFFTDLAARDGSVLDFLYADHTFVNPPLARHYGIPAPTGGPDSWARVDGAGKYARGGLLPMAAFLTKNAPGLRTSPVKRGYWVARRLLGEHIPAPPPDVPELPADEAKLGELTLREALARHRADKSCASCHQKFDSLGLVFEAYGPVGERRAKDLGGRPIDAKATFPGAGGEGDGVPGLAEYIRKHRQQDFVDNLSRKLLAYAIGRSPLPSDEQLVRAMRTKLEAGDYRFSVLVETIVTSPQFLNKRGPAAPK</sequence>
<name>A0A6P2D1K1_9BACT</name>
<dbReference type="KEGG" id="gms:SOIL9_34590"/>
<feature type="domain" description="DUF1585" evidence="3">
    <location>
        <begin position="915"/>
        <end position="988"/>
    </location>
</feature>
<dbReference type="EMBL" id="LR593886">
    <property type="protein sequence ID" value="VTR94255.1"/>
    <property type="molecule type" value="Genomic_DNA"/>
</dbReference>
<dbReference type="InterPro" id="IPR013039">
    <property type="entry name" value="DUF1588"/>
</dbReference>
<dbReference type="RefSeq" id="WP_197909542.1">
    <property type="nucleotide sequence ID" value="NZ_LR593886.1"/>
</dbReference>
<evidence type="ECO:0000313" key="9">
    <source>
        <dbReference type="EMBL" id="VTR94255.1"/>
    </source>
</evidence>
<keyword evidence="10" id="KW-1185">Reference proteome</keyword>
<evidence type="ECO:0000256" key="1">
    <source>
        <dbReference type="SAM" id="MobiDB-lite"/>
    </source>
</evidence>